<dbReference type="GO" id="GO:0004674">
    <property type="term" value="F:protein serine/threonine kinase activity"/>
    <property type="evidence" value="ECO:0007669"/>
    <property type="project" value="UniProtKB-KW"/>
</dbReference>
<evidence type="ECO:0000256" key="4">
    <source>
        <dbReference type="ARBA" id="ARBA00022840"/>
    </source>
</evidence>
<dbReference type="InterPro" id="IPR011009">
    <property type="entry name" value="Kinase-like_dom_sf"/>
</dbReference>
<dbReference type="GO" id="GO:0005634">
    <property type="term" value="C:nucleus"/>
    <property type="evidence" value="ECO:0007669"/>
    <property type="project" value="TreeGrafter"/>
</dbReference>
<dbReference type="Pfam" id="PF00069">
    <property type="entry name" value="Pkinase"/>
    <property type="match status" value="1"/>
</dbReference>
<name>A0A8T2U8G6_CERRI</name>
<keyword evidence="2 6" id="KW-0547">Nucleotide-binding</keyword>
<evidence type="ECO:0000259" key="9">
    <source>
        <dbReference type="PROSITE" id="PS50011"/>
    </source>
</evidence>
<dbReference type="PANTHER" id="PTHR11042:SF185">
    <property type="entry name" value="WEE1-LIKE PROTEIN KINASE"/>
    <property type="match status" value="1"/>
</dbReference>
<dbReference type="Gene3D" id="1.10.510.10">
    <property type="entry name" value="Transferase(Phosphotransferase) domain 1"/>
    <property type="match status" value="1"/>
</dbReference>
<keyword evidence="1" id="KW-0808">Transferase</keyword>
<dbReference type="PROSITE" id="PS50011">
    <property type="entry name" value="PROTEIN_KINASE_DOM"/>
    <property type="match status" value="1"/>
</dbReference>
<dbReference type="GO" id="GO:0005524">
    <property type="term" value="F:ATP binding"/>
    <property type="evidence" value="ECO:0007669"/>
    <property type="project" value="UniProtKB-UniRule"/>
</dbReference>
<dbReference type="InterPro" id="IPR017441">
    <property type="entry name" value="Protein_kinase_ATP_BS"/>
</dbReference>
<dbReference type="InterPro" id="IPR008271">
    <property type="entry name" value="Ser/Thr_kinase_AS"/>
</dbReference>
<feature type="region of interest" description="Disordered" evidence="8">
    <location>
        <begin position="72"/>
        <end position="119"/>
    </location>
</feature>
<proteinExistence type="inferred from homology"/>
<dbReference type="Proteomes" id="UP000825935">
    <property type="component" value="Chromosome 9"/>
</dbReference>
<dbReference type="GO" id="GO:0005737">
    <property type="term" value="C:cytoplasm"/>
    <property type="evidence" value="ECO:0007669"/>
    <property type="project" value="TreeGrafter"/>
</dbReference>
<evidence type="ECO:0000256" key="2">
    <source>
        <dbReference type="ARBA" id="ARBA00022741"/>
    </source>
</evidence>
<dbReference type="GO" id="GO:0004713">
    <property type="term" value="F:protein tyrosine kinase activity"/>
    <property type="evidence" value="ECO:0007669"/>
    <property type="project" value="TreeGrafter"/>
</dbReference>
<evidence type="ECO:0000313" key="11">
    <source>
        <dbReference type="Proteomes" id="UP000825935"/>
    </source>
</evidence>
<dbReference type="FunFam" id="1.10.510.10:FF:000531">
    <property type="entry name" value="Wee1-like protein kinase"/>
    <property type="match status" value="1"/>
</dbReference>
<accession>A0A8T2U8G6</accession>
<keyword evidence="3" id="KW-0418">Kinase</keyword>
<sequence>MEAGCDGGLGLSQKLSQVSLRSTPKCSHLDQILCSFADDDFDGICSQDFFCTPDFLTPVEQQFSLELESNKENMHPVPAPLQCAPVRSKRPRSESALQQQQHAPSLSKLDQESAENDQPLQDSHALLHIEPDGKLKTMSAADRPPLNPRARLVSLRSRALSPPCVKNPFKVGEHEECLIEGKVHPKQAQYRPAVGAKCASRYREEFHEIEEIGRGNFSTVFKVLKRLDGCLYAVKRSHNQLLQDSERRQALTEVQALAVLGLHEHIVRYHTAWFENDHLYIQMELCDGTLGSKKLNLMGTREKFLQEALRQVSDGLAFIHSRGIAHLDIKPANIYFSGGVCKLGDFGRATRLDGSISVEEGDARYMPLELINDDYGHLAKADVFALGASIFELARGSPLPSSGSQFQAIRKGRLPLLPGFSLPFQNLLKALMHPNPVMRPSPQDLLKHTLIRTTRNTN</sequence>
<dbReference type="PROSITE" id="PS00107">
    <property type="entry name" value="PROTEIN_KINASE_ATP"/>
    <property type="match status" value="1"/>
</dbReference>
<dbReference type="InterPro" id="IPR000719">
    <property type="entry name" value="Prot_kinase_dom"/>
</dbReference>
<feature type="domain" description="Protein kinase" evidence="9">
    <location>
        <begin position="206"/>
        <end position="451"/>
    </location>
</feature>
<dbReference type="OrthoDB" id="5337378at2759"/>
<dbReference type="Gene3D" id="3.30.200.20">
    <property type="entry name" value="Phosphorylase Kinase, domain 1"/>
    <property type="match status" value="1"/>
</dbReference>
<feature type="binding site" evidence="6">
    <location>
        <position position="235"/>
    </location>
    <ligand>
        <name>ATP</name>
        <dbReference type="ChEBI" id="CHEBI:30616"/>
    </ligand>
</feature>
<evidence type="ECO:0000256" key="8">
    <source>
        <dbReference type="SAM" id="MobiDB-lite"/>
    </source>
</evidence>
<evidence type="ECO:0000256" key="6">
    <source>
        <dbReference type="PROSITE-ProRule" id="PRU10141"/>
    </source>
</evidence>
<dbReference type="AlphaFoldDB" id="A0A8T2U8G6"/>
<keyword evidence="4 6" id="KW-0067">ATP-binding</keyword>
<dbReference type="SUPFAM" id="SSF56112">
    <property type="entry name" value="Protein kinase-like (PK-like)"/>
    <property type="match status" value="1"/>
</dbReference>
<dbReference type="SMART" id="SM00220">
    <property type="entry name" value="S_TKc"/>
    <property type="match status" value="1"/>
</dbReference>
<dbReference type="PROSITE" id="PS00108">
    <property type="entry name" value="PROTEIN_KINASE_ST"/>
    <property type="match status" value="1"/>
</dbReference>
<evidence type="ECO:0000313" key="10">
    <source>
        <dbReference type="EMBL" id="KAH7430206.1"/>
    </source>
</evidence>
<comment type="caution">
    <text evidence="10">The sequence shown here is derived from an EMBL/GenBank/DDBJ whole genome shotgun (WGS) entry which is preliminary data.</text>
</comment>
<feature type="compositionally biased region" description="Polar residues" evidence="8">
    <location>
        <begin position="95"/>
        <end position="104"/>
    </location>
</feature>
<dbReference type="InterPro" id="IPR050339">
    <property type="entry name" value="CC_SR_Kinase"/>
</dbReference>
<evidence type="ECO:0000256" key="7">
    <source>
        <dbReference type="RuleBase" id="RU000304"/>
    </source>
</evidence>
<reference evidence="10" key="1">
    <citation type="submission" date="2021-08" db="EMBL/GenBank/DDBJ databases">
        <title>WGS assembly of Ceratopteris richardii.</title>
        <authorList>
            <person name="Marchant D.B."/>
            <person name="Chen G."/>
            <person name="Jenkins J."/>
            <person name="Shu S."/>
            <person name="Leebens-Mack J."/>
            <person name="Grimwood J."/>
            <person name="Schmutz J."/>
            <person name="Soltis P."/>
            <person name="Soltis D."/>
            <person name="Chen Z.-H."/>
        </authorList>
    </citation>
    <scope>NUCLEOTIDE SEQUENCE</scope>
    <source>
        <strain evidence="10">Whitten #5841</strain>
        <tissue evidence="10">Leaf</tissue>
    </source>
</reference>
<keyword evidence="7" id="KW-0723">Serine/threonine-protein kinase</keyword>
<dbReference type="EMBL" id="CM035414">
    <property type="protein sequence ID" value="KAH7430206.1"/>
    <property type="molecule type" value="Genomic_DNA"/>
</dbReference>
<dbReference type="PANTHER" id="PTHR11042">
    <property type="entry name" value="EUKARYOTIC TRANSLATION INITIATION FACTOR 2-ALPHA KINASE EIF2-ALPHA KINASE -RELATED"/>
    <property type="match status" value="1"/>
</dbReference>
<evidence type="ECO:0000256" key="3">
    <source>
        <dbReference type="ARBA" id="ARBA00022777"/>
    </source>
</evidence>
<gene>
    <name evidence="10" type="ORF">KP509_09G088500</name>
</gene>
<evidence type="ECO:0000256" key="5">
    <source>
        <dbReference type="ARBA" id="ARBA00037982"/>
    </source>
</evidence>
<protein>
    <recommendedName>
        <fullName evidence="9">Protein kinase domain-containing protein</fullName>
    </recommendedName>
</protein>
<organism evidence="10 11">
    <name type="scientific">Ceratopteris richardii</name>
    <name type="common">Triangle waterfern</name>
    <dbReference type="NCBI Taxonomy" id="49495"/>
    <lineage>
        <taxon>Eukaryota</taxon>
        <taxon>Viridiplantae</taxon>
        <taxon>Streptophyta</taxon>
        <taxon>Embryophyta</taxon>
        <taxon>Tracheophyta</taxon>
        <taxon>Polypodiopsida</taxon>
        <taxon>Polypodiidae</taxon>
        <taxon>Polypodiales</taxon>
        <taxon>Pteridineae</taxon>
        <taxon>Pteridaceae</taxon>
        <taxon>Parkerioideae</taxon>
        <taxon>Ceratopteris</taxon>
    </lineage>
</organism>
<comment type="similarity">
    <text evidence="5">Belongs to the protein kinase superfamily. Ser/Thr protein kinase family. GCN2 subfamily.</text>
</comment>
<keyword evidence="11" id="KW-1185">Reference proteome</keyword>
<evidence type="ECO:0000256" key="1">
    <source>
        <dbReference type="ARBA" id="ARBA00022679"/>
    </source>
</evidence>
<dbReference type="OMA" id="SKDHSPC"/>